<organism evidence="3 4">
    <name type="scientific">Nocardia amikacinitolerans</name>
    <dbReference type="NCBI Taxonomy" id="756689"/>
    <lineage>
        <taxon>Bacteria</taxon>
        <taxon>Bacillati</taxon>
        <taxon>Actinomycetota</taxon>
        <taxon>Actinomycetes</taxon>
        <taxon>Mycobacteriales</taxon>
        <taxon>Nocardiaceae</taxon>
        <taxon>Nocardia</taxon>
    </lineage>
</organism>
<proteinExistence type="predicted"/>
<protein>
    <submittedName>
        <fullName evidence="3">Uncharacterized protein</fullName>
    </submittedName>
</protein>
<dbReference type="STRING" id="1379680.GCA_001612615_04768"/>
<feature type="transmembrane region" description="Helical" evidence="2">
    <location>
        <begin position="87"/>
        <end position="103"/>
    </location>
</feature>
<evidence type="ECO:0000313" key="4">
    <source>
        <dbReference type="Proteomes" id="UP000219565"/>
    </source>
</evidence>
<gene>
    <name evidence="3" type="ORF">SAMN04244553_2234</name>
</gene>
<sequence length="116" mass="11722">MRDALVELREGNTLIGVTEEKMMGAYSTSPLPAADATAETAEPAKQEVSKSPAGAVSTIVARALGWLFFLGGVVGAVLGIAGLHVEITVAGLILACTAGLVLLKIRADSGSRSGAD</sequence>
<keyword evidence="2" id="KW-0472">Membrane</keyword>
<name>A0A285L6Z2_9NOCA</name>
<dbReference type="AlphaFoldDB" id="A0A285L6Z2"/>
<feature type="compositionally biased region" description="Low complexity" evidence="1">
    <location>
        <begin position="32"/>
        <end position="41"/>
    </location>
</feature>
<feature type="region of interest" description="Disordered" evidence="1">
    <location>
        <begin position="28"/>
        <end position="49"/>
    </location>
</feature>
<dbReference type="OrthoDB" id="4559803at2"/>
<dbReference type="EMBL" id="OBEG01000002">
    <property type="protein sequence ID" value="SNY80662.1"/>
    <property type="molecule type" value="Genomic_DNA"/>
</dbReference>
<accession>A0A285L6Z2</accession>
<reference evidence="3 4" key="1">
    <citation type="submission" date="2017-09" db="EMBL/GenBank/DDBJ databases">
        <authorList>
            <person name="Ehlers B."/>
            <person name="Leendertz F.H."/>
        </authorList>
    </citation>
    <scope>NUCLEOTIDE SEQUENCE [LARGE SCALE GENOMIC DNA]</scope>
    <source>
        <strain evidence="3 4">DSM 45537</strain>
    </source>
</reference>
<keyword evidence="2" id="KW-0812">Transmembrane</keyword>
<dbReference type="RefSeq" id="WP_084483208.1">
    <property type="nucleotide sequence ID" value="NZ_JAMTCV010000001.1"/>
</dbReference>
<evidence type="ECO:0000256" key="1">
    <source>
        <dbReference type="SAM" id="MobiDB-lite"/>
    </source>
</evidence>
<dbReference type="Proteomes" id="UP000219565">
    <property type="component" value="Unassembled WGS sequence"/>
</dbReference>
<keyword evidence="4" id="KW-1185">Reference proteome</keyword>
<feature type="transmembrane region" description="Helical" evidence="2">
    <location>
        <begin position="59"/>
        <end position="81"/>
    </location>
</feature>
<evidence type="ECO:0000313" key="3">
    <source>
        <dbReference type="EMBL" id="SNY80662.1"/>
    </source>
</evidence>
<keyword evidence="2" id="KW-1133">Transmembrane helix</keyword>
<evidence type="ECO:0000256" key="2">
    <source>
        <dbReference type="SAM" id="Phobius"/>
    </source>
</evidence>